<proteinExistence type="predicted"/>
<dbReference type="EMBL" id="BARU01019151">
    <property type="protein sequence ID" value="GAH49430.1"/>
    <property type="molecule type" value="Genomic_DNA"/>
</dbReference>
<feature type="non-terminal residue" evidence="1">
    <location>
        <position position="290"/>
    </location>
</feature>
<organism evidence="1">
    <name type="scientific">marine sediment metagenome</name>
    <dbReference type="NCBI Taxonomy" id="412755"/>
    <lineage>
        <taxon>unclassified sequences</taxon>
        <taxon>metagenomes</taxon>
        <taxon>ecological metagenomes</taxon>
    </lineage>
</organism>
<protein>
    <recommendedName>
        <fullName evidence="2">NB-ARC domain-containing protein</fullName>
    </recommendedName>
</protein>
<accession>X1GX42</accession>
<evidence type="ECO:0000313" key="1">
    <source>
        <dbReference type="EMBL" id="GAH49430.1"/>
    </source>
</evidence>
<dbReference type="SUPFAM" id="SSF52540">
    <property type="entry name" value="P-loop containing nucleoside triphosphate hydrolases"/>
    <property type="match status" value="1"/>
</dbReference>
<name>X1GX42_9ZZZZ</name>
<comment type="caution">
    <text evidence="1">The sequence shown here is derived from an EMBL/GenBank/DDBJ whole genome shotgun (WGS) entry which is preliminary data.</text>
</comment>
<feature type="non-terminal residue" evidence="1">
    <location>
        <position position="1"/>
    </location>
</feature>
<dbReference type="InterPro" id="IPR027417">
    <property type="entry name" value="P-loop_NTPase"/>
</dbReference>
<dbReference type="AlphaFoldDB" id="X1GX42"/>
<reference evidence="1" key="1">
    <citation type="journal article" date="2014" name="Front. Microbiol.">
        <title>High frequency of phylogenetically diverse reductive dehalogenase-homologous genes in deep subseafloor sedimentary metagenomes.</title>
        <authorList>
            <person name="Kawai M."/>
            <person name="Futagami T."/>
            <person name="Toyoda A."/>
            <person name="Takaki Y."/>
            <person name="Nishi S."/>
            <person name="Hori S."/>
            <person name="Arai W."/>
            <person name="Tsubouchi T."/>
            <person name="Morono Y."/>
            <person name="Uchiyama I."/>
            <person name="Ito T."/>
            <person name="Fujiyama A."/>
            <person name="Inagaki F."/>
            <person name="Takami H."/>
        </authorList>
    </citation>
    <scope>NUCLEOTIDE SEQUENCE</scope>
    <source>
        <strain evidence="1">Expedition CK06-06</strain>
    </source>
</reference>
<evidence type="ECO:0008006" key="2">
    <source>
        <dbReference type="Google" id="ProtNLM"/>
    </source>
</evidence>
<dbReference type="InterPro" id="IPR053159">
    <property type="entry name" value="Hybrid_Histidine_Kinase"/>
</dbReference>
<dbReference type="PANTHER" id="PTHR43642:SF1">
    <property type="entry name" value="HYBRID SIGNAL TRANSDUCTION HISTIDINE KINASE G"/>
    <property type="match status" value="1"/>
</dbReference>
<sequence length="290" mass="33450">AFAEQKKTVIMVDDLDCLSDYELGLFRYIGYGIHGSNILIIGASKTNERIKNLGFETIKLNPFTLDQTQELLEKTFFKLEPIERKSTVPKDRRFIKWLHKQSGGTPLFIVEILRNLYENKVMYYKANKWLVQMDVLDKTKIPSRIEDLLEEQLRNLKKAELTILKILAIAQCALEPGIISSVLNTKSEIAIERLKNLGLLRENIINNRRVVIMANQIFALIIARLIESDEEQRLCNMLIKVLEPTLSEHENYIPVLAELSDKVKNPEKAYKYSRKSAENAESIYDYTSAV</sequence>
<dbReference type="PANTHER" id="PTHR43642">
    <property type="entry name" value="HYBRID SIGNAL TRANSDUCTION HISTIDINE KINASE G"/>
    <property type="match status" value="1"/>
</dbReference>
<gene>
    <name evidence="1" type="ORF">S03H2_31573</name>
</gene>